<protein>
    <submittedName>
        <fullName evidence="1">Uncharacterized protein</fullName>
    </submittedName>
</protein>
<name>A0A2P2QCK4_RHIMU</name>
<dbReference type="AlphaFoldDB" id="A0A2P2QCK4"/>
<sequence>MKTPFVLAASQYISGTSACL</sequence>
<evidence type="ECO:0000313" key="1">
    <source>
        <dbReference type="EMBL" id="MBX64664.1"/>
    </source>
</evidence>
<dbReference type="EMBL" id="GGEC01084180">
    <property type="protein sequence ID" value="MBX64664.1"/>
    <property type="molecule type" value="Transcribed_RNA"/>
</dbReference>
<dbReference type="PROSITE" id="PS51257">
    <property type="entry name" value="PROKAR_LIPOPROTEIN"/>
    <property type="match status" value="1"/>
</dbReference>
<organism evidence="1">
    <name type="scientific">Rhizophora mucronata</name>
    <name type="common">Asiatic mangrove</name>
    <dbReference type="NCBI Taxonomy" id="61149"/>
    <lineage>
        <taxon>Eukaryota</taxon>
        <taxon>Viridiplantae</taxon>
        <taxon>Streptophyta</taxon>
        <taxon>Embryophyta</taxon>
        <taxon>Tracheophyta</taxon>
        <taxon>Spermatophyta</taxon>
        <taxon>Magnoliopsida</taxon>
        <taxon>eudicotyledons</taxon>
        <taxon>Gunneridae</taxon>
        <taxon>Pentapetalae</taxon>
        <taxon>rosids</taxon>
        <taxon>fabids</taxon>
        <taxon>Malpighiales</taxon>
        <taxon>Rhizophoraceae</taxon>
        <taxon>Rhizophora</taxon>
    </lineage>
</organism>
<reference evidence="1" key="1">
    <citation type="submission" date="2018-02" db="EMBL/GenBank/DDBJ databases">
        <title>Rhizophora mucronata_Transcriptome.</title>
        <authorList>
            <person name="Meera S.P."/>
            <person name="Sreeshan A."/>
            <person name="Augustine A."/>
        </authorList>
    </citation>
    <scope>NUCLEOTIDE SEQUENCE</scope>
    <source>
        <tissue evidence="1">Leaf</tissue>
    </source>
</reference>
<accession>A0A2P2QCK4</accession>
<proteinExistence type="predicted"/>